<dbReference type="AlphaFoldDB" id="A0A4Y2S0F0"/>
<dbReference type="Proteomes" id="UP000499080">
    <property type="component" value="Unassembled WGS sequence"/>
</dbReference>
<reference evidence="1 2" key="1">
    <citation type="journal article" date="2019" name="Sci. Rep.">
        <title>Orb-weaving spider Araneus ventricosus genome elucidates the spidroin gene catalogue.</title>
        <authorList>
            <person name="Kono N."/>
            <person name="Nakamura H."/>
            <person name="Ohtoshi R."/>
            <person name="Moran D.A.P."/>
            <person name="Shinohara A."/>
            <person name="Yoshida Y."/>
            <person name="Fujiwara M."/>
            <person name="Mori M."/>
            <person name="Tomita M."/>
            <person name="Arakawa K."/>
        </authorList>
    </citation>
    <scope>NUCLEOTIDE SEQUENCE [LARGE SCALE GENOMIC DNA]</scope>
</reference>
<comment type="caution">
    <text evidence="1">The sequence shown here is derived from an EMBL/GenBank/DDBJ whole genome shotgun (WGS) entry which is preliminary data.</text>
</comment>
<dbReference type="Gene3D" id="3.30.420.10">
    <property type="entry name" value="Ribonuclease H-like superfamily/Ribonuclease H"/>
    <property type="match status" value="1"/>
</dbReference>
<dbReference type="PANTHER" id="PTHR47326:SF1">
    <property type="entry name" value="HTH PSQ-TYPE DOMAIN-CONTAINING PROTEIN"/>
    <property type="match status" value="1"/>
</dbReference>
<gene>
    <name evidence="1" type="ORF">AVEN_183231_1</name>
</gene>
<sequence length="116" mass="13397">MNAVSIPGSEELEVLPPSCIEIVRSPLSWHRVSVRDYNTRGPRPSIQQYIRDSFQQQVIGYGDCLEWPPRSPDLNRLDFFLWGYIKQRVYATPPPTGTSKPYYGCLCQRITCYVVQ</sequence>
<evidence type="ECO:0000313" key="2">
    <source>
        <dbReference type="Proteomes" id="UP000499080"/>
    </source>
</evidence>
<dbReference type="InterPro" id="IPR036397">
    <property type="entry name" value="RNaseH_sf"/>
</dbReference>
<keyword evidence="2" id="KW-1185">Reference proteome</keyword>
<accession>A0A4Y2S0F0</accession>
<proteinExistence type="predicted"/>
<organism evidence="1 2">
    <name type="scientific">Araneus ventricosus</name>
    <name type="common">Orbweaver spider</name>
    <name type="synonym">Epeira ventricosa</name>
    <dbReference type="NCBI Taxonomy" id="182803"/>
    <lineage>
        <taxon>Eukaryota</taxon>
        <taxon>Metazoa</taxon>
        <taxon>Ecdysozoa</taxon>
        <taxon>Arthropoda</taxon>
        <taxon>Chelicerata</taxon>
        <taxon>Arachnida</taxon>
        <taxon>Araneae</taxon>
        <taxon>Araneomorphae</taxon>
        <taxon>Entelegynae</taxon>
        <taxon>Araneoidea</taxon>
        <taxon>Araneidae</taxon>
        <taxon>Araneus</taxon>
    </lineage>
</organism>
<protein>
    <submittedName>
        <fullName evidence="1">Uncharacterized protein</fullName>
    </submittedName>
</protein>
<dbReference type="EMBL" id="BGPR01019271">
    <property type="protein sequence ID" value="GBN81457.1"/>
    <property type="molecule type" value="Genomic_DNA"/>
</dbReference>
<dbReference type="PANTHER" id="PTHR47326">
    <property type="entry name" value="TRANSPOSABLE ELEMENT TC3 TRANSPOSASE-LIKE PROTEIN"/>
    <property type="match status" value="1"/>
</dbReference>
<dbReference type="GO" id="GO:0003676">
    <property type="term" value="F:nucleic acid binding"/>
    <property type="evidence" value="ECO:0007669"/>
    <property type="project" value="InterPro"/>
</dbReference>
<dbReference type="OrthoDB" id="6437429at2759"/>
<evidence type="ECO:0000313" key="1">
    <source>
        <dbReference type="EMBL" id="GBN81457.1"/>
    </source>
</evidence>
<name>A0A4Y2S0F0_ARAVE</name>